<protein>
    <submittedName>
        <fullName evidence="1">Uncharacterized protein</fullName>
    </submittedName>
</protein>
<name>A0AA36B8L5_OCTVU</name>
<organism evidence="1 2">
    <name type="scientific">Octopus vulgaris</name>
    <name type="common">Common octopus</name>
    <dbReference type="NCBI Taxonomy" id="6645"/>
    <lineage>
        <taxon>Eukaryota</taxon>
        <taxon>Metazoa</taxon>
        <taxon>Spiralia</taxon>
        <taxon>Lophotrochozoa</taxon>
        <taxon>Mollusca</taxon>
        <taxon>Cephalopoda</taxon>
        <taxon>Coleoidea</taxon>
        <taxon>Octopodiformes</taxon>
        <taxon>Octopoda</taxon>
        <taxon>Incirrata</taxon>
        <taxon>Octopodidae</taxon>
        <taxon>Octopus</taxon>
    </lineage>
</organism>
<dbReference type="EMBL" id="OX597824">
    <property type="protein sequence ID" value="CAI9729886.1"/>
    <property type="molecule type" value="Genomic_DNA"/>
</dbReference>
<keyword evidence="2" id="KW-1185">Reference proteome</keyword>
<dbReference type="AlphaFoldDB" id="A0AA36B8L5"/>
<sequence>MKSSSQPRVSVNGRDFRKAIGLRCYDHEVSHYDPFWESKNLKDAEVVTIEMFDVSSNLNLTKIKFKFLKGCLIPYNELQTELVIIRFMPTNLKRILTSG</sequence>
<reference evidence="1" key="1">
    <citation type="submission" date="2023-08" db="EMBL/GenBank/DDBJ databases">
        <authorList>
            <person name="Alioto T."/>
            <person name="Alioto T."/>
            <person name="Gomez Garrido J."/>
        </authorList>
    </citation>
    <scope>NUCLEOTIDE SEQUENCE</scope>
</reference>
<gene>
    <name evidence="1" type="ORF">OCTVUL_1B010033</name>
</gene>
<dbReference type="Proteomes" id="UP001162480">
    <property type="component" value="Chromosome 11"/>
</dbReference>
<proteinExistence type="predicted"/>
<evidence type="ECO:0000313" key="2">
    <source>
        <dbReference type="Proteomes" id="UP001162480"/>
    </source>
</evidence>
<accession>A0AA36B8L5</accession>
<evidence type="ECO:0000313" key="1">
    <source>
        <dbReference type="EMBL" id="CAI9729886.1"/>
    </source>
</evidence>